<accession>A0A443HWY7</accession>
<keyword evidence="4 6" id="KW-1133">Transmembrane helix</keyword>
<evidence type="ECO:0000256" key="2">
    <source>
        <dbReference type="ARBA" id="ARBA00022448"/>
    </source>
</evidence>
<evidence type="ECO:0000256" key="3">
    <source>
        <dbReference type="ARBA" id="ARBA00022692"/>
    </source>
</evidence>
<reference evidence="7 8" key="1">
    <citation type="journal article" date="2018" name="Front. Microbiol.">
        <title>Genomic and genetic insights into a cosmopolitan fungus, Paecilomyces variotii (Eurotiales).</title>
        <authorList>
            <person name="Urquhart A.S."/>
            <person name="Mondo S.J."/>
            <person name="Makela M.R."/>
            <person name="Hane J.K."/>
            <person name="Wiebenga A."/>
            <person name="He G."/>
            <person name="Mihaltcheva S."/>
            <person name="Pangilinan J."/>
            <person name="Lipzen A."/>
            <person name="Barry K."/>
            <person name="de Vries R.P."/>
            <person name="Grigoriev I.V."/>
            <person name="Idnurm A."/>
        </authorList>
    </citation>
    <scope>NUCLEOTIDE SEQUENCE [LARGE SCALE GENOMIC DNA]</scope>
    <source>
        <strain evidence="7 8">CBS 101075</strain>
    </source>
</reference>
<evidence type="ECO:0000256" key="4">
    <source>
        <dbReference type="ARBA" id="ARBA00022989"/>
    </source>
</evidence>
<dbReference type="Proteomes" id="UP000283841">
    <property type="component" value="Unassembled WGS sequence"/>
</dbReference>
<feature type="transmembrane region" description="Helical" evidence="6">
    <location>
        <begin position="129"/>
        <end position="149"/>
    </location>
</feature>
<dbReference type="EMBL" id="RCNU01000004">
    <property type="protein sequence ID" value="RWQ96357.1"/>
    <property type="molecule type" value="Genomic_DNA"/>
</dbReference>
<feature type="transmembrane region" description="Helical" evidence="6">
    <location>
        <begin position="194"/>
        <end position="213"/>
    </location>
</feature>
<dbReference type="PANTHER" id="PTHR43791">
    <property type="entry name" value="PERMEASE-RELATED"/>
    <property type="match status" value="1"/>
</dbReference>
<dbReference type="InterPro" id="IPR011701">
    <property type="entry name" value="MFS"/>
</dbReference>
<dbReference type="InterPro" id="IPR036259">
    <property type="entry name" value="MFS_trans_sf"/>
</dbReference>
<dbReference type="STRING" id="264951.A0A443HWY7"/>
<dbReference type="SUPFAM" id="SSF103473">
    <property type="entry name" value="MFS general substrate transporter"/>
    <property type="match status" value="1"/>
</dbReference>
<feature type="transmembrane region" description="Helical" evidence="6">
    <location>
        <begin position="356"/>
        <end position="377"/>
    </location>
</feature>
<dbReference type="GO" id="GO:0016020">
    <property type="term" value="C:membrane"/>
    <property type="evidence" value="ECO:0007669"/>
    <property type="project" value="UniProtKB-SubCell"/>
</dbReference>
<feature type="transmembrane region" description="Helical" evidence="6">
    <location>
        <begin position="61"/>
        <end position="78"/>
    </location>
</feature>
<dbReference type="GeneID" id="39599738"/>
<sequence>MAEYEKSTAAVVAISAPASEAEKTKSISERSADVTLRFIKEYGSSVGQLTPEKEKRLRWKLYFHVMTLLISINLMLFIDKSTLSYSTLLGLFDENHINKSQYNNLNTFFYVGYIIAQAPGHYLMQRLPLGRFVAVTVFIWSIIIFLHCTAKDYGGLIVLRLLLGVFEACLLPAMEITLGMFFPPIAQGRLQPVFWISCVAAPIPSGFIAYGLLHSTSRIRPWKFFMIITGGLTLILAVYSWFFYPDNPVKARFLTLEEKVHAAQRVHEATRSSIEQKQFKWYQFWETLRDPVSWLFTLQPFMLMLSNNLYYQQNLLFLDIGVSDLGSTLVGVAGGGFAVVCCIIATILFRLFPNNNAYWGTFWCLPAVAGGIGMVTVPWHKKISLLACLTLAATTYGVTYITALGWTTSSAAGYTKKLTRNVLFMAGYGIANLVGPQIWVAHDAPRYYAAWIVQIVISWVGAPIILLIIRWTLARRNEERRVWIAEQDALGRHATGIVEQLDESGRAVEVEAEVSLLDLTDLENKYFLYPL</sequence>
<keyword evidence="2" id="KW-0813">Transport</keyword>
<feature type="transmembrane region" description="Helical" evidence="6">
    <location>
        <begin position="383"/>
        <end position="406"/>
    </location>
</feature>
<keyword evidence="8" id="KW-1185">Reference proteome</keyword>
<dbReference type="PANTHER" id="PTHR43791:SF63">
    <property type="entry name" value="HIGH AFFINITY CYSTEINE TRANSPORTER"/>
    <property type="match status" value="1"/>
</dbReference>
<feature type="transmembrane region" description="Helical" evidence="6">
    <location>
        <begin position="451"/>
        <end position="473"/>
    </location>
</feature>
<dbReference type="AlphaFoldDB" id="A0A443HWY7"/>
<feature type="transmembrane region" description="Helical" evidence="6">
    <location>
        <begin position="225"/>
        <end position="244"/>
    </location>
</feature>
<feature type="transmembrane region" description="Helical" evidence="6">
    <location>
        <begin position="418"/>
        <end position="439"/>
    </location>
</feature>
<evidence type="ECO:0000256" key="5">
    <source>
        <dbReference type="ARBA" id="ARBA00023136"/>
    </source>
</evidence>
<evidence type="ECO:0000256" key="1">
    <source>
        <dbReference type="ARBA" id="ARBA00004141"/>
    </source>
</evidence>
<evidence type="ECO:0000313" key="7">
    <source>
        <dbReference type="EMBL" id="RWQ96357.1"/>
    </source>
</evidence>
<dbReference type="Pfam" id="PF07690">
    <property type="entry name" value="MFS_1"/>
    <property type="match status" value="1"/>
</dbReference>
<evidence type="ECO:0000256" key="6">
    <source>
        <dbReference type="SAM" id="Phobius"/>
    </source>
</evidence>
<evidence type="ECO:0000313" key="8">
    <source>
        <dbReference type="Proteomes" id="UP000283841"/>
    </source>
</evidence>
<dbReference type="Gene3D" id="1.20.1250.20">
    <property type="entry name" value="MFS general substrate transporter like domains"/>
    <property type="match status" value="1"/>
</dbReference>
<keyword evidence="5 6" id="KW-0472">Membrane</keyword>
<comment type="subcellular location">
    <subcellularLocation>
        <location evidence="1">Membrane</location>
        <topology evidence="1">Multi-pass membrane protein</topology>
    </subcellularLocation>
</comment>
<dbReference type="GO" id="GO:0033229">
    <property type="term" value="F:cysteine transmembrane transporter activity"/>
    <property type="evidence" value="ECO:0007669"/>
    <property type="project" value="TreeGrafter"/>
</dbReference>
<organism evidence="7 8">
    <name type="scientific">Byssochlamys spectabilis</name>
    <name type="common">Paecilomyces variotii</name>
    <dbReference type="NCBI Taxonomy" id="264951"/>
    <lineage>
        <taxon>Eukaryota</taxon>
        <taxon>Fungi</taxon>
        <taxon>Dikarya</taxon>
        <taxon>Ascomycota</taxon>
        <taxon>Pezizomycotina</taxon>
        <taxon>Eurotiomycetes</taxon>
        <taxon>Eurotiomycetidae</taxon>
        <taxon>Eurotiales</taxon>
        <taxon>Thermoascaceae</taxon>
        <taxon>Paecilomyces</taxon>
    </lineage>
</organism>
<feature type="transmembrane region" description="Helical" evidence="6">
    <location>
        <begin position="325"/>
        <end position="349"/>
    </location>
</feature>
<feature type="transmembrane region" description="Helical" evidence="6">
    <location>
        <begin position="161"/>
        <end position="182"/>
    </location>
</feature>
<name>A0A443HWY7_BYSSP</name>
<protein>
    <submittedName>
        <fullName evidence="7">MFS transporter</fullName>
    </submittedName>
</protein>
<dbReference type="RefSeq" id="XP_028486002.1">
    <property type="nucleotide sequence ID" value="XM_028630461.1"/>
</dbReference>
<gene>
    <name evidence="7" type="ORF">C8Q69DRAFT_464957</name>
</gene>
<dbReference type="VEuPathDB" id="FungiDB:C8Q69DRAFT_464957"/>
<comment type="caution">
    <text evidence="7">The sequence shown here is derived from an EMBL/GenBank/DDBJ whole genome shotgun (WGS) entry which is preliminary data.</text>
</comment>
<proteinExistence type="predicted"/>
<keyword evidence="3 6" id="KW-0812">Transmembrane</keyword>